<name>A0A9D9IPL9_9BACT</name>
<comment type="subcellular location">
    <subcellularLocation>
        <location evidence="1">Cell membrane</location>
        <topology evidence="1">Multi-pass membrane protein</topology>
    </subcellularLocation>
</comment>
<proteinExistence type="inferred from homology"/>
<evidence type="ECO:0000256" key="5">
    <source>
        <dbReference type="ARBA" id="ARBA00022989"/>
    </source>
</evidence>
<feature type="transmembrane region" description="Helical" evidence="7">
    <location>
        <begin position="22"/>
        <end position="40"/>
    </location>
</feature>
<keyword evidence="4 7" id="KW-0812">Transmembrane</keyword>
<comment type="similarity">
    <text evidence="2">Belongs to the polysaccharide synthase family.</text>
</comment>
<feature type="transmembrane region" description="Helical" evidence="7">
    <location>
        <begin position="147"/>
        <end position="167"/>
    </location>
</feature>
<keyword evidence="3" id="KW-1003">Cell membrane</keyword>
<evidence type="ECO:0000313" key="9">
    <source>
        <dbReference type="Proteomes" id="UP000823598"/>
    </source>
</evidence>
<organism evidence="8 9">
    <name type="scientific">Candidatus Limisoma faecipullorum</name>
    <dbReference type="NCBI Taxonomy" id="2840854"/>
    <lineage>
        <taxon>Bacteria</taxon>
        <taxon>Pseudomonadati</taxon>
        <taxon>Bacteroidota</taxon>
        <taxon>Bacteroidia</taxon>
        <taxon>Bacteroidales</taxon>
        <taxon>Candidatus Limisoma</taxon>
    </lineage>
</organism>
<feature type="transmembrane region" description="Helical" evidence="7">
    <location>
        <begin position="173"/>
        <end position="197"/>
    </location>
</feature>
<feature type="transmembrane region" description="Helical" evidence="7">
    <location>
        <begin position="325"/>
        <end position="345"/>
    </location>
</feature>
<dbReference type="GO" id="GO:0005886">
    <property type="term" value="C:plasma membrane"/>
    <property type="evidence" value="ECO:0007669"/>
    <property type="project" value="UniProtKB-SubCell"/>
</dbReference>
<keyword evidence="5 7" id="KW-1133">Transmembrane helix</keyword>
<feature type="transmembrane region" description="Helical" evidence="7">
    <location>
        <begin position="417"/>
        <end position="435"/>
    </location>
</feature>
<evidence type="ECO:0000313" key="8">
    <source>
        <dbReference type="EMBL" id="MBO8475926.1"/>
    </source>
</evidence>
<comment type="caution">
    <text evidence="8">The sequence shown here is derived from an EMBL/GenBank/DDBJ whole genome shotgun (WGS) entry which is preliminary data.</text>
</comment>
<feature type="transmembrane region" description="Helical" evidence="7">
    <location>
        <begin position="293"/>
        <end position="313"/>
    </location>
</feature>
<sequence length="484" mass="53433">MAEADIKLRTARTLKWNTIDKFASQLLYAVTGVVLANLLSKEDFGLVGAMLVFQSFASLFVDSGFSSALIQKKSPTETDYCTVLWFNLAMSVAIYAVLWFCAPLIASAFNDGRLVWLSRAMFLSFIINATAIVQTNRLMKQMTVQKIAISNTVGLIISGAAGIWLAVAGYGAWAIVWQTLILSFVKSAFLWATTGWIPRHRFCLKSLKSVFAVGSGVMASSFLNTVSLNIYSFIIGAYYNLAKLGCYTQADKWSKMGIMSFSQILTSSFLPVLSGFQDNKERLLGAMSKMNKFTAYLAFPAMLLLVTASRPIFHILFGTKWDEAIIMFQILCARGIFLILTSLYNNYILAIGRAKALVEYEIVKDVLMVTAIFVTIRMGVTAMIWGQLIASAIFYAYSVIVTARLTGYRAARITADIIPYAATAAATVVLAWLTGNAIANDWLNLLCQTAICIAAYYAANRLRSQSVQQEVLSYALGRFRRKNA</sequence>
<feature type="transmembrane region" description="Helical" evidence="7">
    <location>
        <begin position="441"/>
        <end position="459"/>
    </location>
</feature>
<dbReference type="Pfam" id="PF13440">
    <property type="entry name" value="Polysacc_synt_3"/>
    <property type="match status" value="1"/>
</dbReference>
<reference evidence="8" key="1">
    <citation type="submission" date="2020-10" db="EMBL/GenBank/DDBJ databases">
        <authorList>
            <person name="Gilroy R."/>
        </authorList>
    </citation>
    <scope>NUCLEOTIDE SEQUENCE</scope>
    <source>
        <strain evidence="8">6919</strain>
    </source>
</reference>
<evidence type="ECO:0000256" key="7">
    <source>
        <dbReference type="SAM" id="Phobius"/>
    </source>
</evidence>
<evidence type="ECO:0000256" key="3">
    <source>
        <dbReference type="ARBA" id="ARBA00022475"/>
    </source>
</evidence>
<dbReference type="CDD" id="cd13127">
    <property type="entry name" value="MATE_tuaB_like"/>
    <property type="match status" value="1"/>
</dbReference>
<dbReference type="InterPro" id="IPR050833">
    <property type="entry name" value="Poly_Biosynth_Transport"/>
</dbReference>
<keyword evidence="6 7" id="KW-0472">Membrane</keyword>
<feature type="transmembrane region" description="Helical" evidence="7">
    <location>
        <begin position="209"/>
        <end position="241"/>
    </location>
</feature>
<evidence type="ECO:0000256" key="2">
    <source>
        <dbReference type="ARBA" id="ARBA00007430"/>
    </source>
</evidence>
<feature type="transmembrane region" description="Helical" evidence="7">
    <location>
        <begin position="46"/>
        <end position="70"/>
    </location>
</feature>
<feature type="transmembrane region" description="Helical" evidence="7">
    <location>
        <begin position="82"/>
        <end position="109"/>
    </location>
</feature>
<evidence type="ECO:0000256" key="4">
    <source>
        <dbReference type="ARBA" id="ARBA00022692"/>
    </source>
</evidence>
<dbReference type="PANTHER" id="PTHR30250">
    <property type="entry name" value="PST FAMILY PREDICTED COLANIC ACID TRANSPORTER"/>
    <property type="match status" value="1"/>
</dbReference>
<dbReference type="AlphaFoldDB" id="A0A9D9IPL9"/>
<evidence type="ECO:0000256" key="1">
    <source>
        <dbReference type="ARBA" id="ARBA00004651"/>
    </source>
</evidence>
<dbReference type="Proteomes" id="UP000823598">
    <property type="component" value="Unassembled WGS sequence"/>
</dbReference>
<accession>A0A9D9IPL9</accession>
<reference evidence="8" key="2">
    <citation type="journal article" date="2021" name="PeerJ">
        <title>Extensive microbial diversity within the chicken gut microbiome revealed by metagenomics and culture.</title>
        <authorList>
            <person name="Gilroy R."/>
            <person name="Ravi A."/>
            <person name="Getino M."/>
            <person name="Pursley I."/>
            <person name="Horton D.L."/>
            <person name="Alikhan N.F."/>
            <person name="Baker D."/>
            <person name="Gharbi K."/>
            <person name="Hall N."/>
            <person name="Watson M."/>
            <person name="Adriaenssens E.M."/>
            <person name="Foster-Nyarko E."/>
            <person name="Jarju S."/>
            <person name="Secka A."/>
            <person name="Antonio M."/>
            <person name="Oren A."/>
            <person name="Chaudhuri R.R."/>
            <person name="La Ragione R."/>
            <person name="Hildebrand F."/>
            <person name="Pallen M.J."/>
        </authorList>
    </citation>
    <scope>NUCLEOTIDE SEQUENCE</scope>
    <source>
        <strain evidence="8">6919</strain>
    </source>
</reference>
<feature type="transmembrane region" description="Helical" evidence="7">
    <location>
        <begin position="115"/>
        <end position="135"/>
    </location>
</feature>
<dbReference type="EMBL" id="JADIMC010000034">
    <property type="protein sequence ID" value="MBO8475926.1"/>
    <property type="molecule type" value="Genomic_DNA"/>
</dbReference>
<gene>
    <name evidence="8" type="ORF">IAB88_02920</name>
</gene>
<protein>
    <submittedName>
        <fullName evidence="8">Lipopolysaccharide biosynthesis protein</fullName>
    </submittedName>
</protein>
<dbReference type="PANTHER" id="PTHR30250:SF10">
    <property type="entry name" value="LIPOPOLYSACCHARIDE BIOSYNTHESIS PROTEIN WZXC"/>
    <property type="match status" value="1"/>
</dbReference>
<evidence type="ECO:0000256" key="6">
    <source>
        <dbReference type="ARBA" id="ARBA00023136"/>
    </source>
</evidence>